<dbReference type="OrthoDB" id="1856718at2759"/>
<dbReference type="PANTHER" id="PTHR10332">
    <property type="entry name" value="EQUILIBRATIVE NUCLEOSIDE TRANSPORTER"/>
    <property type="match status" value="1"/>
</dbReference>
<sequence>MPPSFSSILDECTDRLMRGAKEKDGKYKYAEGDFNDKSRLQPVKLQPSWEENNLPEDELNFRSLTMDEASLALNQPPDKFKLVYLTFLIHGIGVLMPWNMFITAMDYFIGYKLSEGYIGFTFPYIPNFMQYLTFCSQIPNVAFNWMNIFVQIGGSMTTRVVWSIIAGVVLFIVTVALAMIDTSGFAYGFFWITMITVVLMNMANGIYQNTIYGMAAKLPPQYTGAVVLGNNISGTFAAIVSLVSSMTTDNIRMAAIYYFITALFVLLICFDTYFALPLNRFYRHFELKDKTQQQKASKSGIKEKPPYWEIFKKSFPQLANVFMVFFVTLAVFPAVYADVKPVSKDFPIQKYFASVTCFITFNIMAMLGSLLPSLVIWPAPKWLWIPVVLRFAYIPFFLLCNYQVVGVERVMPVLIKNDWAYWVISSTMGFTSGYWSSLAMMYTPRQVEDRHAPMAGMFAAAALITGIFTGILITFLWPWVIGHVG</sequence>
<evidence type="ECO:0000256" key="5">
    <source>
        <dbReference type="ARBA" id="ARBA00022989"/>
    </source>
</evidence>
<evidence type="ECO:0000256" key="6">
    <source>
        <dbReference type="ARBA" id="ARBA00023136"/>
    </source>
</evidence>
<feature type="transmembrane region" description="Helical" evidence="7">
    <location>
        <begin position="351"/>
        <end position="371"/>
    </location>
</feature>
<evidence type="ECO:0000256" key="2">
    <source>
        <dbReference type="ARBA" id="ARBA00007965"/>
    </source>
</evidence>
<gene>
    <name evidence="8" type="ORF">ACAOBT_LOCUS24457</name>
</gene>
<dbReference type="PRINTS" id="PR01130">
    <property type="entry name" value="DERENTRNSPRT"/>
</dbReference>
<protein>
    <recommendedName>
        <fullName evidence="10">Equilibrative nucleoside transporter 1</fullName>
    </recommendedName>
</protein>
<feature type="transmembrane region" description="Helical" evidence="7">
    <location>
        <begin position="255"/>
        <end position="276"/>
    </location>
</feature>
<proteinExistence type="inferred from homology"/>
<dbReference type="AlphaFoldDB" id="A0A9P0PUH2"/>
<feature type="transmembrane region" description="Helical" evidence="7">
    <location>
        <begin position="185"/>
        <end position="203"/>
    </location>
</feature>
<name>A0A9P0PUH2_ACAOB</name>
<reference evidence="8" key="1">
    <citation type="submission" date="2022-03" db="EMBL/GenBank/DDBJ databases">
        <authorList>
            <person name="Sayadi A."/>
        </authorList>
    </citation>
    <scope>NUCLEOTIDE SEQUENCE</scope>
</reference>
<comment type="caution">
    <text evidence="8">The sequence shown here is derived from an EMBL/GenBank/DDBJ whole genome shotgun (WGS) entry which is preliminary data.</text>
</comment>
<feature type="transmembrane region" description="Helical" evidence="7">
    <location>
        <begin position="224"/>
        <end position="243"/>
    </location>
</feature>
<feature type="transmembrane region" description="Helical" evidence="7">
    <location>
        <begin position="82"/>
        <end position="108"/>
    </location>
</feature>
<keyword evidence="3" id="KW-0813">Transport</keyword>
<keyword evidence="4 7" id="KW-0812">Transmembrane</keyword>
<dbReference type="PIRSF" id="PIRSF016379">
    <property type="entry name" value="ENT"/>
    <property type="match status" value="1"/>
</dbReference>
<accession>A0A9P0PUH2</accession>
<evidence type="ECO:0008006" key="10">
    <source>
        <dbReference type="Google" id="ProtNLM"/>
    </source>
</evidence>
<evidence type="ECO:0000256" key="4">
    <source>
        <dbReference type="ARBA" id="ARBA00022692"/>
    </source>
</evidence>
<feature type="transmembrane region" description="Helical" evidence="7">
    <location>
        <begin position="454"/>
        <end position="480"/>
    </location>
</feature>
<keyword evidence="6 7" id="KW-0472">Membrane</keyword>
<dbReference type="PANTHER" id="PTHR10332:SF80">
    <property type="entry name" value="EQUILIBRATIVE NUCLEOSIDE TRANSPORTER 2, ISOFORM A"/>
    <property type="match status" value="1"/>
</dbReference>
<evidence type="ECO:0000256" key="3">
    <source>
        <dbReference type="ARBA" id="ARBA00022448"/>
    </source>
</evidence>
<evidence type="ECO:0000256" key="7">
    <source>
        <dbReference type="SAM" id="Phobius"/>
    </source>
</evidence>
<feature type="transmembrane region" description="Helical" evidence="7">
    <location>
        <begin position="160"/>
        <end position="179"/>
    </location>
</feature>
<keyword evidence="9" id="KW-1185">Reference proteome</keyword>
<keyword evidence="5 7" id="KW-1133">Transmembrane helix</keyword>
<dbReference type="InterPro" id="IPR002259">
    <property type="entry name" value="Eqnu_transpt"/>
</dbReference>
<evidence type="ECO:0000313" key="8">
    <source>
        <dbReference type="EMBL" id="CAH1998556.1"/>
    </source>
</evidence>
<dbReference type="GO" id="GO:0005337">
    <property type="term" value="F:nucleoside transmembrane transporter activity"/>
    <property type="evidence" value="ECO:0007669"/>
    <property type="project" value="InterPro"/>
</dbReference>
<feature type="transmembrane region" description="Helical" evidence="7">
    <location>
        <begin position="318"/>
        <end position="339"/>
    </location>
</feature>
<comment type="similarity">
    <text evidence="2">Belongs to the SLC29A/ENT transporter (TC 2.A.57) family.</text>
</comment>
<feature type="transmembrane region" description="Helical" evidence="7">
    <location>
        <begin position="383"/>
        <end position="404"/>
    </location>
</feature>
<dbReference type="EMBL" id="CAKOFQ010007334">
    <property type="protein sequence ID" value="CAH1998556.1"/>
    <property type="molecule type" value="Genomic_DNA"/>
</dbReference>
<feature type="transmembrane region" description="Helical" evidence="7">
    <location>
        <begin position="419"/>
        <end position="442"/>
    </location>
</feature>
<evidence type="ECO:0000256" key="1">
    <source>
        <dbReference type="ARBA" id="ARBA00004141"/>
    </source>
</evidence>
<evidence type="ECO:0000313" key="9">
    <source>
        <dbReference type="Proteomes" id="UP001152888"/>
    </source>
</evidence>
<dbReference type="Proteomes" id="UP001152888">
    <property type="component" value="Unassembled WGS sequence"/>
</dbReference>
<dbReference type="GO" id="GO:0005886">
    <property type="term" value="C:plasma membrane"/>
    <property type="evidence" value="ECO:0007669"/>
    <property type="project" value="TreeGrafter"/>
</dbReference>
<comment type="subcellular location">
    <subcellularLocation>
        <location evidence="1">Membrane</location>
        <topology evidence="1">Multi-pass membrane protein</topology>
    </subcellularLocation>
</comment>
<organism evidence="8 9">
    <name type="scientific">Acanthoscelides obtectus</name>
    <name type="common">Bean weevil</name>
    <name type="synonym">Bruchus obtectus</name>
    <dbReference type="NCBI Taxonomy" id="200917"/>
    <lineage>
        <taxon>Eukaryota</taxon>
        <taxon>Metazoa</taxon>
        <taxon>Ecdysozoa</taxon>
        <taxon>Arthropoda</taxon>
        <taxon>Hexapoda</taxon>
        <taxon>Insecta</taxon>
        <taxon>Pterygota</taxon>
        <taxon>Neoptera</taxon>
        <taxon>Endopterygota</taxon>
        <taxon>Coleoptera</taxon>
        <taxon>Polyphaga</taxon>
        <taxon>Cucujiformia</taxon>
        <taxon>Chrysomeloidea</taxon>
        <taxon>Chrysomelidae</taxon>
        <taxon>Bruchinae</taxon>
        <taxon>Bruchini</taxon>
        <taxon>Acanthoscelides</taxon>
    </lineage>
</organism>
<dbReference type="Pfam" id="PF01733">
    <property type="entry name" value="Nucleoside_tran"/>
    <property type="match status" value="1"/>
</dbReference>